<evidence type="ECO:0000256" key="1">
    <source>
        <dbReference type="SAM" id="MobiDB-lite"/>
    </source>
</evidence>
<sequence length="78" mass="8729">MRSLVERFLVCLVTNFPQLLRVQVRSDELRLLVAPTIHPVVVEMDHGRPLRAGLSTELGTLDMDPNSSELQATDATRC</sequence>
<reference evidence="2" key="1">
    <citation type="submission" date="2020-04" db="EMBL/GenBank/DDBJ databases">
        <title>Hybrid Assembly of Korean Phytophthora infestans isolates.</title>
        <authorList>
            <person name="Prokchorchik M."/>
            <person name="Lee Y."/>
            <person name="Seo J."/>
            <person name="Cho J.-H."/>
            <person name="Park Y.-E."/>
            <person name="Jang D.-C."/>
            <person name="Im J.-S."/>
            <person name="Choi J.-G."/>
            <person name="Park H.-J."/>
            <person name="Lee G.-B."/>
            <person name="Lee Y.-G."/>
            <person name="Hong S.-Y."/>
            <person name="Cho K."/>
            <person name="Sohn K.H."/>
        </authorList>
    </citation>
    <scope>NUCLEOTIDE SEQUENCE</scope>
    <source>
        <strain evidence="2">KR_1_A1</strain>
    </source>
</reference>
<comment type="caution">
    <text evidence="2">The sequence shown here is derived from an EMBL/GenBank/DDBJ whole genome shotgun (WGS) entry which is preliminary data.</text>
</comment>
<organism evidence="2 3">
    <name type="scientific">Phytophthora infestans</name>
    <name type="common">Potato late blight agent</name>
    <name type="synonym">Botrytis infestans</name>
    <dbReference type="NCBI Taxonomy" id="4787"/>
    <lineage>
        <taxon>Eukaryota</taxon>
        <taxon>Sar</taxon>
        <taxon>Stramenopiles</taxon>
        <taxon>Oomycota</taxon>
        <taxon>Peronosporomycetes</taxon>
        <taxon>Peronosporales</taxon>
        <taxon>Peronosporaceae</taxon>
        <taxon>Phytophthora</taxon>
    </lineage>
</organism>
<dbReference type="Proteomes" id="UP000602510">
    <property type="component" value="Unassembled WGS sequence"/>
</dbReference>
<dbReference type="EMBL" id="WSZM01000791">
    <property type="protein sequence ID" value="KAF4029620.1"/>
    <property type="molecule type" value="Genomic_DNA"/>
</dbReference>
<feature type="compositionally biased region" description="Polar residues" evidence="1">
    <location>
        <begin position="65"/>
        <end position="78"/>
    </location>
</feature>
<accession>A0A833SKZ5</accession>
<gene>
    <name evidence="2" type="ORF">GN244_ATG18565</name>
</gene>
<name>A0A833SKZ5_PHYIN</name>
<protein>
    <submittedName>
        <fullName evidence="2">Uncharacterized protein</fullName>
    </submittedName>
</protein>
<keyword evidence="3" id="KW-1185">Reference proteome</keyword>
<evidence type="ECO:0000313" key="2">
    <source>
        <dbReference type="EMBL" id="KAF4029620.1"/>
    </source>
</evidence>
<feature type="region of interest" description="Disordered" evidence="1">
    <location>
        <begin position="56"/>
        <end position="78"/>
    </location>
</feature>
<dbReference type="AlphaFoldDB" id="A0A833SKZ5"/>
<evidence type="ECO:0000313" key="3">
    <source>
        <dbReference type="Proteomes" id="UP000602510"/>
    </source>
</evidence>
<proteinExistence type="predicted"/>